<evidence type="ECO:0000256" key="9">
    <source>
        <dbReference type="SAM" id="Phobius"/>
    </source>
</evidence>
<dbReference type="OrthoDB" id="1930784at2759"/>
<reference evidence="10" key="1">
    <citation type="journal article" date="2022" name="Cell">
        <title>Repeat-based holocentromeres influence genome architecture and karyotype evolution.</title>
        <authorList>
            <person name="Hofstatter P.G."/>
            <person name="Thangavel G."/>
            <person name="Lux T."/>
            <person name="Neumann P."/>
            <person name="Vondrak T."/>
            <person name="Novak P."/>
            <person name="Zhang M."/>
            <person name="Costa L."/>
            <person name="Castellani M."/>
            <person name="Scott A."/>
            <person name="Toegelov H."/>
            <person name="Fuchs J."/>
            <person name="Mata-Sucre Y."/>
            <person name="Dias Y."/>
            <person name="Vanzela A.L.L."/>
            <person name="Huettel B."/>
            <person name="Almeida C.C.S."/>
            <person name="Simkova H."/>
            <person name="Souza G."/>
            <person name="Pedrosa-Harand A."/>
            <person name="Macas J."/>
            <person name="Mayer K.F.X."/>
            <person name="Houben A."/>
            <person name="Marques A."/>
        </authorList>
    </citation>
    <scope>NUCLEOTIDE SEQUENCE</scope>
    <source>
        <strain evidence="10">RhyBre1mFocal</strain>
    </source>
</reference>
<keyword evidence="6 9" id="KW-1133">Transmembrane helix</keyword>
<dbReference type="GO" id="GO:0006865">
    <property type="term" value="P:amino acid transport"/>
    <property type="evidence" value="ECO:0007669"/>
    <property type="project" value="UniProtKB-KW"/>
</dbReference>
<keyword evidence="3" id="KW-0813">Transport</keyword>
<evidence type="ECO:0000256" key="1">
    <source>
        <dbReference type="ARBA" id="ARBA00004167"/>
    </source>
</evidence>
<keyword evidence="7 9" id="KW-0472">Membrane</keyword>
<evidence type="ECO:0000256" key="5">
    <source>
        <dbReference type="ARBA" id="ARBA00022970"/>
    </source>
</evidence>
<feature type="compositionally biased region" description="Polar residues" evidence="8">
    <location>
        <begin position="79"/>
        <end position="100"/>
    </location>
</feature>
<dbReference type="InterPro" id="IPR040359">
    <property type="entry name" value="GDU"/>
</dbReference>
<accession>A0A9Q0HTJ6</accession>
<comment type="subcellular location">
    <subcellularLocation>
        <location evidence="1">Membrane</location>
        <topology evidence="1">Single-pass membrane protein</topology>
    </subcellularLocation>
</comment>
<keyword evidence="5" id="KW-0029">Amino-acid transport</keyword>
<dbReference type="GO" id="GO:0080143">
    <property type="term" value="P:regulation of amino acid export"/>
    <property type="evidence" value="ECO:0007669"/>
    <property type="project" value="InterPro"/>
</dbReference>
<keyword evidence="11" id="KW-1185">Reference proteome</keyword>
<dbReference type="PANTHER" id="PTHR33228:SF77">
    <property type="entry name" value="PROTEIN GLUTAMINE DUMPER 2"/>
    <property type="match status" value="1"/>
</dbReference>
<comment type="caution">
    <text evidence="10">The sequence shown here is derived from an EMBL/GenBank/DDBJ whole genome shotgun (WGS) entry which is preliminary data.</text>
</comment>
<evidence type="ECO:0000256" key="2">
    <source>
        <dbReference type="ARBA" id="ARBA00009977"/>
    </source>
</evidence>
<protein>
    <submittedName>
        <fullName evidence="10">Uncharacterized protein</fullName>
    </submittedName>
</protein>
<feature type="region of interest" description="Disordered" evidence="8">
    <location>
        <begin position="64"/>
        <end position="100"/>
    </location>
</feature>
<evidence type="ECO:0000313" key="11">
    <source>
        <dbReference type="Proteomes" id="UP001151287"/>
    </source>
</evidence>
<evidence type="ECO:0000256" key="4">
    <source>
        <dbReference type="ARBA" id="ARBA00022692"/>
    </source>
</evidence>
<name>A0A9Q0HTJ6_9POAL</name>
<organism evidence="10 11">
    <name type="scientific">Rhynchospora breviuscula</name>
    <dbReference type="NCBI Taxonomy" id="2022672"/>
    <lineage>
        <taxon>Eukaryota</taxon>
        <taxon>Viridiplantae</taxon>
        <taxon>Streptophyta</taxon>
        <taxon>Embryophyta</taxon>
        <taxon>Tracheophyta</taxon>
        <taxon>Spermatophyta</taxon>
        <taxon>Magnoliopsida</taxon>
        <taxon>Liliopsida</taxon>
        <taxon>Poales</taxon>
        <taxon>Cyperaceae</taxon>
        <taxon>Cyperoideae</taxon>
        <taxon>Rhynchosporeae</taxon>
        <taxon>Rhynchospora</taxon>
    </lineage>
</organism>
<keyword evidence="4 9" id="KW-0812">Transmembrane</keyword>
<dbReference type="Proteomes" id="UP001151287">
    <property type="component" value="Unassembled WGS sequence"/>
</dbReference>
<evidence type="ECO:0000256" key="3">
    <source>
        <dbReference type="ARBA" id="ARBA00022448"/>
    </source>
</evidence>
<dbReference type="AlphaFoldDB" id="A0A9Q0HTJ6"/>
<evidence type="ECO:0000256" key="8">
    <source>
        <dbReference type="SAM" id="MobiDB-lite"/>
    </source>
</evidence>
<dbReference type="GO" id="GO:0016020">
    <property type="term" value="C:membrane"/>
    <property type="evidence" value="ECO:0007669"/>
    <property type="project" value="UniProtKB-SubCell"/>
</dbReference>
<dbReference type="EMBL" id="JAMQYH010000002">
    <property type="protein sequence ID" value="KAJ1697977.1"/>
    <property type="molecule type" value="Genomic_DNA"/>
</dbReference>
<feature type="transmembrane region" description="Helical" evidence="9">
    <location>
        <begin position="107"/>
        <end position="131"/>
    </location>
</feature>
<evidence type="ECO:0000256" key="7">
    <source>
        <dbReference type="ARBA" id="ARBA00023136"/>
    </source>
</evidence>
<comment type="similarity">
    <text evidence="2">Belongs to the GLUTAMINE DUMPER 1 (TC 9.B.60) family.</text>
</comment>
<gene>
    <name evidence="10" type="ORF">LUZ63_006489</name>
</gene>
<proteinExistence type="inferred from homology"/>
<evidence type="ECO:0000256" key="6">
    <source>
        <dbReference type="ARBA" id="ARBA00022989"/>
    </source>
</evidence>
<dbReference type="PANTHER" id="PTHR33228">
    <property type="entry name" value="PROTEIN GLUTAMINE DUMPER 4-RELATED"/>
    <property type="match status" value="1"/>
</dbReference>
<sequence length="228" mass="24787">MEVLIKAADIEHSRILENISNVHPRLQRILLSKDFLLKHHLSYKTPFPSPFHLLSTKTTFLFSQPNRAPQPQMRPGSAFLSNSDPSEAPSTSPSTQPHSAWQSPVPYLFGGLAAMLGLIALALLILACSYWKLNSFLSESQSDEPAVNDRDAKPPAQSGPPVILHQLFAVIMAGDQKPTFIATPSCSRSGSFDCVKGNEKAVQISDGCNVTPALSRTELPDVESGQVQ</sequence>
<evidence type="ECO:0000313" key="10">
    <source>
        <dbReference type="EMBL" id="KAJ1697977.1"/>
    </source>
</evidence>